<reference evidence="1" key="1">
    <citation type="submission" date="2014-11" db="EMBL/GenBank/DDBJ databases">
        <authorList>
            <person name="Amaro Gonzalez C."/>
        </authorList>
    </citation>
    <scope>NUCLEOTIDE SEQUENCE</scope>
</reference>
<reference evidence="1" key="2">
    <citation type="journal article" date="2015" name="Fish Shellfish Immunol.">
        <title>Early steps in the European eel (Anguilla anguilla)-Vibrio vulnificus interaction in the gills: Role of the RtxA13 toxin.</title>
        <authorList>
            <person name="Callol A."/>
            <person name="Pajuelo D."/>
            <person name="Ebbesson L."/>
            <person name="Teles M."/>
            <person name="MacKenzie S."/>
            <person name="Amaro C."/>
        </authorList>
    </citation>
    <scope>NUCLEOTIDE SEQUENCE</scope>
</reference>
<name>A0A0E9VBZ5_ANGAN</name>
<protein>
    <submittedName>
        <fullName evidence="1">Uncharacterized protein</fullName>
    </submittedName>
</protein>
<dbReference type="EMBL" id="GBXM01032948">
    <property type="protein sequence ID" value="JAH75629.1"/>
    <property type="molecule type" value="Transcribed_RNA"/>
</dbReference>
<sequence>MTVNLLSTVTTDLLSKAKL</sequence>
<accession>A0A0E9VBZ5</accession>
<organism evidence="1">
    <name type="scientific">Anguilla anguilla</name>
    <name type="common">European freshwater eel</name>
    <name type="synonym">Muraena anguilla</name>
    <dbReference type="NCBI Taxonomy" id="7936"/>
    <lineage>
        <taxon>Eukaryota</taxon>
        <taxon>Metazoa</taxon>
        <taxon>Chordata</taxon>
        <taxon>Craniata</taxon>
        <taxon>Vertebrata</taxon>
        <taxon>Euteleostomi</taxon>
        <taxon>Actinopterygii</taxon>
        <taxon>Neopterygii</taxon>
        <taxon>Teleostei</taxon>
        <taxon>Anguilliformes</taxon>
        <taxon>Anguillidae</taxon>
        <taxon>Anguilla</taxon>
    </lineage>
</organism>
<evidence type="ECO:0000313" key="1">
    <source>
        <dbReference type="EMBL" id="JAH75629.1"/>
    </source>
</evidence>
<proteinExistence type="predicted"/>
<dbReference type="AlphaFoldDB" id="A0A0E9VBZ5"/>